<accession>A0A1H7AUV9</accession>
<keyword evidence="7" id="KW-0998">Cell outer membrane</keyword>
<dbReference type="GO" id="GO:0009279">
    <property type="term" value="C:cell outer membrane"/>
    <property type="evidence" value="ECO:0007669"/>
    <property type="project" value="UniProtKB-SubCell"/>
</dbReference>
<proteinExistence type="inferred from homology"/>
<feature type="signal peptide" evidence="9">
    <location>
        <begin position="1"/>
        <end position="25"/>
    </location>
</feature>
<dbReference type="EMBL" id="FNXY01000011">
    <property type="protein sequence ID" value="SEJ69403.1"/>
    <property type="molecule type" value="Genomic_DNA"/>
</dbReference>
<evidence type="ECO:0000256" key="7">
    <source>
        <dbReference type="ARBA" id="ARBA00023237"/>
    </source>
</evidence>
<evidence type="ECO:0000256" key="5">
    <source>
        <dbReference type="ARBA" id="ARBA00022692"/>
    </source>
</evidence>
<name>A0A1H7AUV9_9BACT</name>
<feature type="coiled-coil region" evidence="8">
    <location>
        <begin position="210"/>
        <end position="237"/>
    </location>
</feature>
<dbReference type="GO" id="GO:0015562">
    <property type="term" value="F:efflux transmembrane transporter activity"/>
    <property type="evidence" value="ECO:0007669"/>
    <property type="project" value="InterPro"/>
</dbReference>
<comment type="similarity">
    <text evidence="2">Belongs to the outer membrane factor (OMF) (TC 1.B.17) family.</text>
</comment>
<dbReference type="InterPro" id="IPR051906">
    <property type="entry name" value="TolC-like"/>
</dbReference>
<organism evidence="10 11">
    <name type="scientific">Dyadobacter koreensis</name>
    <dbReference type="NCBI Taxonomy" id="408657"/>
    <lineage>
        <taxon>Bacteria</taxon>
        <taxon>Pseudomonadati</taxon>
        <taxon>Bacteroidota</taxon>
        <taxon>Cytophagia</taxon>
        <taxon>Cytophagales</taxon>
        <taxon>Spirosomataceae</taxon>
        <taxon>Dyadobacter</taxon>
    </lineage>
</organism>
<keyword evidence="5" id="KW-0812">Transmembrane</keyword>
<evidence type="ECO:0000256" key="1">
    <source>
        <dbReference type="ARBA" id="ARBA00004442"/>
    </source>
</evidence>
<evidence type="ECO:0000256" key="4">
    <source>
        <dbReference type="ARBA" id="ARBA00022452"/>
    </source>
</evidence>
<feature type="coiled-coil region" evidence="8">
    <location>
        <begin position="362"/>
        <end position="389"/>
    </location>
</feature>
<keyword evidence="9" id="KW-0732">Signal</keyword>
<dbReference type="RefSeq" id="WP_090341926.1">
    <property type="nucleotide sequence ID" value="NZ_FNXY01000011.1"/>
</dbReference>
<evidence type="ECO:0000256" key="9">
    <source>
        <dbReference type="SAM" id="SignalP"/>
    </source>
</evidence>
<evidence type="ECO:0000313" key="11">
    <source>
        <dbReference type="Proteomes" id="UP000199532"/>
    </source>
</evidence>
<dbReference type="Proteomes" id="UP000199532">
    <property type="component" value="Unassembled WGS sequence"/>
</dbReference>
<dbReference type="AlphaFoldDB" id="A0A1H7AUV9"/>
<gene>
    <name evidence="10" type="ORF">SAMN04487995_5981</name>
</gene>
<evidence type="ECO:0000256" key="8">
    <source>
        <dbReference type="SAM" id="Coils"/>
    </source>
</evidence>
<evidence type="ECO:0000256" key="2">
    <source>
        <dbReference type="ARBA" id="ARBA00007613"/>
    </source>
</evidence>
<dbReference type="Gene3D" id="1.20.1600.10">
    <property type="entry name" value="Outer membrane efflux proteins (OEP)"/>
    <property type="match status" value="1"/>
</dbReference>
<dbReference type="PANTHER" id="PTHR30026">
    <property type="entry name" value="OUTER MEMBRANE PROTEIN TOLC"/>
    <property type="match status" value="1"/>
</dbReference>
<dbReference type="InterPro" id="IPR003423">
    <property type="entry name" value="OMP_efflux"/>
</dbReference>
<comment type="subcellular location">
    <subcellularLocation>
        <location evidence="1">Cell outer membrane</location>
    </subcellularLocation>
</comment>
<dbReference type="OrthoDB" id="1413034at2"/>
<evidence type="ECO:0000313" key="10">
    <source>
        <dbReference type="EMBL" id="SEJ69403.1"/>
    </source>
</evidence>
<keyword evidence="8" id="KW-0175">Coiled coil</keyword>
<keyword evidence="6" id="KW-0472">Membrane</keyword>
<feature type="chain" id="PRO_5011628317" evidence="9">
    <location>
        <begin position="26"/>
        <end position="449"/>
    </location>
</feature>
<evidence type="ECO:0000256" key="6">
    <source>
        <dbReference type="ARBA" id="ARBA00023136"/>
    </source>
</evidence>
<sequence>MKFKKIHLSGWLAAVLLVFAGNTMAQQTPLSLDKAIDKALQNNKLYSVKSLQLDEKRSRVKEDRIKAYPVVSVSSTYQYNASIGQLSIPQGALGVIPLPAGNVALPNNELNFDLGQHQTFNAGATIYQPISQLSKIRTGVEVAKMDVQIADREKTKASLQIRQAVEKLYYGILITQKQQEEARAKMELAKMKFYDVESGRLSGKTIESSESGLQANIADEEQNLLKLEIQQEDYLADLSRLTGLEPGQIRLENVSLTPVEATRALEDYKTGAMENNVDIQLADLAKSKSELGVKAAKLSYRPDIGVFAGYTFQKGNIIFPQNNPFVGASLKWNVQDIFSNKEVIRQRDLVSQQAQMLLSDKKEEVNNSVEKAYRKIRQAQSLIAAAERAYTYRQQELKVQLDKKYAGLNTEADVLNTKSLLARSEADLFTARLAYRLAVSDLTILTERF</sequence>
<dbReference type="STRING" id="408657.SAMN04487995_5981"/>
<keyword evidence="11" id="KW-1185">Reference proteome</keyword>
<protein>
    <submittedName>
        <fullName evidence="10">Outer membrane protein TolC</fullName>
    </submittedName>
</protein>
<dbReference type="GO" id="GO:0015288">
    <property type="term" value="F:porin activity"/>
    <property type="evidence" value="ECO:0007669"/>
    <property type="project" value="TreeGrafter"/>
</dbReference>
<keyword evidence="4" id="KW-1134">Transmembrane beta strand</keyword>
<dbReference type="Pfam" id="PF02321">
    <property type="entry name" value="OEP"/>
    <property type="match status" value="2"/>
</dbReference>
<evidence type="ECO:0000256" key="3">
    <source>
        <dbReference type="ARBA" id="ARBA00022448"/>
    </source>
</evidence>
<dbReference type="GO" id="GO:1990281">
    <property type="term" value="C:efflux pump complex"/>
    <property type="evidence" value="ECO:0007669"/>
    <property type="project" value="TreeGrafter"/>
</dbReference>
<dbReference type="PANTHER" id="PTHR30026:SF20">
    <property type="entry name" value="OUTER MEMBRANE PROTEIN TOLC"/>
    <property type="match status" value="1"/>
</dbReference>
<keyword evidence="3" id="KW-0813">Transport</keyword>
<reference evidence="10 11" key="1">
    <citation type="submission" date="2016-10" db="EMBL/GenBank/DDBJ databases">
        <authorList>
            <person name="de Groot N.N."/>
        </authorList>
    </citation>
    <scope>NUCLEOTIDE SEQUENCE [LARGE SCALE GENOMIC DNA]</scope>
    <source>
        <strain evidence="10 11">DSM 19938</strain>
    </source>
</reference>
<dbReference type="SUPFAM" id="SSF56954">
    <property type="entry name" value="Outer membrane efflux proteins (OEP)"/>
    <property type="match status" value="1"/>
</dbReference>